<keyword evidence="4" id="KW-1185">Reference proteome</keyword>
<evidence type="ECO:0000259" key="2">
    <source>
        <dbReference type="PROSITE" id="PS51725"/>
    </source>
</evidence>
<dbReference type="GO" id="GO:0004497">
    <property type="term" value="F:monooxygenase activity"/>
    <property type="evidence" value="ECO:0007669"/>
    <property type="project" value="UniProtKB-KW"/>
</dbReference>
<feature type="signal peptide" evidence="1">
    <location>
        <begin position="1"/>
        <end position="21"/>
    </location>
</feature>
<name>A0A545TZJ3_9GAMM</name>
<proteinExistence type="predicted"/>
<dbReference type="EMBL" id="VHSG01000007">
    <property type="protein sequence ID" value="TQV82642.1"/>
    <property type="molecule type" value="Genomic_DNA"/>
</dbReference>
<keyword evidence="1" id="KW-0732">Signal</keyword>
<organism evidence="3 4">
    <name type="scientific">Exilibacterium tricleocarpae</name>
    <dbReference type="NCBI Taxonomy" id="2591008"/>
    <lineage>
        <taxon>Bacteria</taxon>
        <taxon>Pseudomonadati</taxon>
        <taxon>Pseudomonadota</taxon>
        <taxon>Gammaproteobacteria</taxon>
        <taxon>Cellvibrionales</taxon>
        <taxon>Cellvibrionaceae</taxon>
        <taxon>Exilibacterium</taxon>
    </lineage>
</organism>
<keyword evidence="3" id="KW-0560">Oxidoreductase</keyword>
<dbReference type="PROSITE" id="PS51725">
    <property type="entry name" value="ABM"/>
    <property type="match status" value="1"/>
</dbReference>
<reference evidence="3 4" key="1">
    <citation type="submission" date="2019-06" db="EMBL/GenBank/DDBJ databases">
        <title>Whole genome sequence for Cellvibrionaceae sp. R142.</title>
        <authorList>
            <person name="Wang G."/>
        </authorList>
    </citation>
    <scope>NUCLEOTIDE SEQUENCE [LARGE SCALE GENOMIC DNA]</scope>
    <source>
        <strain evidence="3 4">R142</strain>
    </source>
</reference>
<dbReference type="Pfam" id="PF03992">
    <property type="entry name" value="ABM"/>
    <property type="match status" value="1"/>
</dbReference>
<comment type="caution">
    <text evidence="3">The sequence shown here is derived from an EMBL/GenBank/DDBJ whole genome shotgun (WGS) entry which is preliminary data.</text>
</comment>
<accession>A0A545TZJ3</accession>
<dbReference type="AlphaFoldDB" id="A0A545TZJ3"/>
<dbReference type="OrthoDB" id="5518280at2"/>
<evidence type="ECO:0000313" key="3">
    <source>
        <dbReference type="EMBL" id="TQV82642.1"/>
    </source>
</evidence>
<keyword evidence="3" id="KW-0503">Monooxygenase</keyword>
<protein>
    <submittedName>
        <fullName evidence="3">Antibiotic biosynthesis monooxygenase</fullName>
    </submittedName>
</protein>
<feature type="chain" id="PRO_5021980971" evidence="1">
    <location>
        <begin position="22"/>
        <end position="131"/>
    </location>
</feature>
<feature type="domain" description="ABM" evidence="2">
    <location>
        <begin position="35"/>
        <end position="125"/>
    </location>
</feature>
<evidence type="ECO:0000256" key="1">
    <source>
        <dbReference type="SAM" id="SignalP"/>
    </source>
</evidence>
<dbReference type="SUPFAM" id="SSF54909">
    <property type="entry name" value="Dimeric alpha+beta barrel"/>
    <property type="match status" value="1"/>
</dbReference>
<dbReference type="InterPro" id="IPR007138">
    <property type="entry name" value="ABM_dom"/>
</dbReference>
<dbReference type="Gene3D" id="3.30.70.100">
    <property type="match status" value="1"/>
</dbReference>
<evidence type="ECO:0000313" key="4">
    <source>
        <dbReference type="Proteomes" id="UP000319732"/>
    </source>
</evidence>
<gene>
    <name evidence="3" type="ORF">FKG94_07905</name>
</gene>
<dbReference type="InterPro" id="IPR011008">
    <property type="entry name" value="Dimeric_a/b-barrel"/>
</dbReference>
<dbReference type="RefSeq" id="WP_142903658.1">
    <property type="nucleotide sequence ID" value="NZ_ML660090.1"/>
</dbReference>
<sequence length="131" mass="14004">MNKLQLTFIALLIFVFSVASNAESKKTKIGENMDFGMQVVMTATPGNGEELAKIMLKASELVASLKGCKLYIVQLSTSEKDSVLITEIWGSKEDHQASLAVPGIQSLISTARPLISGMTHQTGKLLGGHGL</sequence>
<dbReference type="Proteomes" id="UP000319732">
    <property type="component" value="Unassembled WGS sequence"/>
</dbReference>